<keyword evidence="3" id="KW-1185">Reference proteome</keyword>
<dbReference type="AlphaFoldDB" id="A0A1M6DSD6"/>
<sequence length="113" mass="13324">MFKFLIDANLPYYFELWNNKSCIHVHDLPGISTDEDIWQYSKEENLVIVTKDGDFSNKILYKTPPPKVVHLKIGNMKMKELHAFLNRVWPTILGELDNHKLINVFHDRIESLT</sequence>
<reference evidence="2 3" key="1">
    <citation type="submission" date="2016-11" db="EMBL/GenBank/DDBJ databases">
        <authorList>
            <person name="Jaros S."/>
            <person name="Januszkiewicz K."/>
            <person name="Wedrychowicz H."/>
        </authorList>
    </citation>
    <scope>NUCLEOTIDE SEQUENCE [LARGE SCALE GENOMIC DNA]</scope>
    <source>
        <strain evidence="2 3">DSM 27063</strain>
    </source>
</reference>
<dbReference type="Proteomes" id="UP000184050">
    <property type="component" value="Unassembled WGS sequence"/>
</dbReference>
<evidence type="ECO:0000259" key="1">
    <source>
        <dbReference type="Pfam" id="PF18480"/>
    </source>
</evidence>
<dbReference type="InterPro" id="IPR041049">
    <property type="entry name" value="DUF5615"/>
</dbReference>
<evidence type="ECO:0000313" key="2">
    <source>
        <dbReference type="EMBL" id="SHI76132.1"/>
    </source>
</evidence>
<organism evidence="2 3">
    <name type="scientific">Tangfeifania diversioriginum</name>
    <dbReference type="NCBI Taxonomy" id="1168035"/>
    <lineage>
        <taxon>Bacteria</taxon>
        <taxon>Pseudomonadati</taxon>
        <taxon>Bacteroidota</taxon>
        <taxon>Bacteroidia</taxon>
        <taxon>Marinilabiliales</taxon>
        <taxon>Prolixibacteraceae</taxon>
        <taxon>Tangfeifania</taxon>
    </lineage>
</organism>
<dbReference type="EMBL" id="FQZE01000005">
    <property type="protein sequence ID" value="SHI76132.1"/>
    <property type="molecule type" value="Genomic_DNA"/>
</dbReference>
<dbReference type="STRING" id="1168035.SAMN05444280_105165"/>
<name>A0A1M6DSD6_9BACT</name>
<accession>A0A1M6DSD6</accession>
<evidence type="ECO:0000313" key="3">
    <source>
        <dbReference type="Proteomes" id="UP000184050"/>
    </source>
</evidence>
<dbReference type="RefSeq" id="WP_073166541.1">
    <property type="nucleotide sequence ID" value="NZ_FQZE01000005.1"/>
</dbReference>
<dbReference type="OrthoDB" id="27473at2"/>
<proteinExistence type="predicted"/>
<dbReference type="Pfam" id="PF18480">
    <property type="entry name" value="DUF5615"/>
    <property type="match status" value="1"/>
</dbReference>
<protein>
    <submittedName>
        <fullName evidence="2">Predicted nuclease, contains PIN domain, potential toxin-antitoxin system component</fullName>
    </submittedName>
</protein>
<gene>
    <name evidence="2" type="ORF">SAMN05444280_105165</name>
</gene>
<feature type="domain" description="DUF5615" evidence="1">
    <location>
        <begin position="3"/>
        <end position="104"/>
    </location>
</feature>